<dbReference type="PROSITE" id="PS50105">
    <property type="entry name" value="SAM_DOMAIN"/>
    <property type="match status" value="1"/>
</dbReference>
<dbReference type="SUPFAM" id="SSF47769">
    <property type="entry name" value="SAM/Pointed domain"/>
    <property type="match status" value="2"/>
</dbReference>
<dbReference type="PANTHER" id="PTHR24174:SF16">
    <property type="entry name" value="CASKIN-2"/>
    <property type="match status" value="1"/>
</dbReference>
<evidence type="ECO:0000313" key="5">
    <source>
        <dbReference type="Proteomes" id="UP000187209"/>
    </source>
</evidence>
<name>A0A1R2BT34_9CILI</name>
<feature type="domain" description="SAM" evidence="3">
    <location>
        <begin position="23"/>
        <end position="89"/>
    </location>
</feature>
<dbReference type="OrthoDB" id="10039052at2759"/>
<dbReference type="Proteomes" id="UP000187209">
    <property type="component" value="Unassembled WGS sequence"/>
</dbReference>
<protein>
    <recommendedName>
        <fullName evidence="3">SAM domain-containing protein</fullName>
    </recommendedName>
</protein>
<evidence type="ECO:0000259" key="3">
    <source>
        <dbReference type="PROSITE" id="PS50105"/>
    </source>
</evidence>
<reference evidence="4 5" key="1">
    <citation type="submission" date="2016-11" db="EMBL/GenBank/DDBJ databases">
        <title>The macronuclear genome of Stentor coeruleus: a giant cell with tiny introns.</title>
        <authorList>
            <person name="Slabodnick M."/>
            <person name="Ruby J.G."/>
            <person name="Reiff S.B."/>
            <person name="Swart E.C."/>
            <person name="Gosai S."/>
            <person name="Prabakaran S."/>
            <person name="Witkowska E."/>
            <person name="Larue G.E."/>
            <person name="Fisher S."/>
            <person name="Freeman R.M."/>
            <person name="Gunawardena J."/>
            <person name="Chu W."/>
            <person name="Stover N.A."/>
            <person name="Gregory B.D."/>
            <person name="Nowacki M."/>
            <person name="Derisi J."/>
            <person name="Roy S.W."/>
            <person name="Marshall W.F."/>
            <person name="Sood P."/>
        </authorList>
    </citation>
    <scope>NUCLEOTIDE SEQUENCE [LARGE SCALE GENOMIC DNA]</scope>
    <source>
        <strain evidence="4">WM001</strain>
    </source>
</reference>
<comment type="caution">
    <text evidence="4">The sequence shown here is derived from an EMBL/GenBank/DDBJ whole genome shotgun (WGS) entry which is preliminary data.</text>
</comment>
<evidence type="ECO:0000256" key="2">
    <source>
        <dbReference type="ARBA" id="ARBA00023043"/>
    </source>
</evidence>
<dbReference type="SMART" id="SM00454">
    <property type="entry name" value="SAM"/>
    <property type="match status" value="2"/>
</dbReference>
<keyword evidence="1" id="KW-0677">Repeat</keyword>
<sequence>MEEDDGLFDTFGVEKMQKVKPSYHIKPIFNWLKEIGLEEVYELMCEAGYDDVKTMVNQMLGPLPITDDDLKDSGITKPGHRLRIILKLEQDAGIVPKLKLKKNVETGGFLQCCLLANNATRNLAYNSLIDWLENLGLGSFYTLFIQSGFDNYESLVFVMASSRPLNSKYLEEIVGIKSKDARSKILKRLEKDLEKYYNPMNSVNISFDEPKSVACESCFVF</sequence>
<organism evidence="4 5">
    <name type="scientific">Stentor coeruleus</name>
    <dbReference type="NCBI Taxonomy" id="5963"/>
    <lineage>
        <taxon>Eukaryota</taxon>
        <taxon>Sar</taxon>
        <taxon>Alveolata</taxon>
        <taxon>Ciliophora</taxon>
        <taxon>Postciliodesmatophora</taxon>
        <taxon>Heterotrichea</taxon>
        <taxon>Heterotrichida</taxon>
        <taxon>Stentoridae</taxon>
        <taxon>Stentor</taxon>
    </lineage>
</organism>
<keyword evidence="2" id="KW-0040">ANK repeat</keyword>
<dbReference type="EMBL" id="MPUH01000452">
    <property type="protein sequence ID" value="OMJ79827.1"/>
    <property type="molecule type" value="Genomic_DNA"/>
</dbReference>
<dbReference type="PANTHER" id="PTHR24174">
    <property type="entry name" value="ANKYRIN REPEAT AND STERILE ALPHA MOTIF DOMAIN-CONTAINING PROTEIN 1"/>
    <property type="match status" value="1"/>
</dbReference>
<dbReference type="InterPro" id="IPR033635">
    <property type="entry name" value="ANKS1/Caskin"/>
</dbReference>
<dbReference type="InterPro" id="IPR013761">
    <property type="entry name" value="SAM/pointed_sf"/>
</dbReference>
<dbReference type="Gene3D" id="1.10.150.50">
    <property type="entry name" value="Transcription Factor, Ets-1"/>
    <property type="match status" value="2"/>
</dbReference>
<evidence type="ECO:0000313" key="4">
    <source>
        <dbReference type="EMBL" id="OMJ79827.1"/>
    </source>
</evidence>
<dbReference type="AlphaFoldDB" id="A0A1R2BT34"/>
<keyword evidence="5" id="KW-1185">Reference proteome</keyword>
<gene>
    <name evidence="4" type="ORF">SteCoe_20079</name>
</gene>
<proteinExistence type="predicted"/>
<dbReference type="Pfam" id="PF00536">
    <property type="entry name" value="SAM_1"/>
    <property type="match status" value="1"/>
</dbReference>
<accession>A0A1R2BT34</accession>
<evidence type="ECO:0000256" key="1">
    <source>
        <dbReference type="ARBA" id="ARBA00022737"/>
    </source>
</evidence>
<dbReference type="InterPro" id="IPR001660">
    <property type="entry name" value="SAM"/>
</dbReference>